<name>X0ZIW6_9ZZZZ</name>
<evidence type="ECO:0000313" key="2">
    <source>
        <dbReference type="EMBL" id="GAG48266.1"/>
    </source>
</evidence>
<feature type="non-terminal residue" evidence="2">
    <location>
        <position position="99"/>
    </location>
</feature>
<evidence type="ECO:0000256" key="1">
    <source>
        <dbReference type="ARBA" id="ARBA00011073"/>
    </source>
</evidence>
<dbReference type="PANTHER" id="PTHR43399:SF4">
    <property type="entry name" value="CELL WALL-ASSOCIATED PROTEASE"/>
    <property type="match status" value="1"/>
</dbReference>
<sequence>MSSPGAAGAAVLVRQYFSDGWYPTGSANPTDSIAPSAALLKAMLVNCADPSITGYTNVPNNHIGWGRIDLDSVLFFSGDTKKLAIIDQETGLSTGQYVE</sequence>
<reference evidence="2" key="1">
    <citation type="journal article" date="2014" name="Front. Microbiol.">
        <title>High frequency of phylogenetically diverse reductive dehalogenase-homologous genes in deep subseafloor sedimentary metagenomes.</title>
        <authorList>
            <person name="Kawai M."/>
            <person name="Futagami T."/>
            <person name="Toyoda A."/>
            <person name="Takaki Y."/>
            <person name="Nishi S."/>
            <person name="Hori S."/>
            <person name="Arai W."/>
            <person name="Tsubouchi T."/>
            <person name="Morono Y."/>
            <person name="Uchiyama I."/>
            <person name="Ito T."/>
            <person name="Fujiyama A."/>
            <person name="Inagaki F."/>
            <person name="Takami H."/>
        </authorList>
    </citation>
    <scope>NUCLEOTIDE SEQUENCE</scope>
    <source>
        <strain evidence="2">Expedition CK06-06</strain>
    </source>
</reference>
<dbReference type="PANTHER" id="PTHR43399">
    <property type="entry name" value="SUBTILISIN-RELATED"/>
    <property type="match status" value="1"/>
</dbReference>
<evidence type="ECO:0008006" key="3">
    <source>
        <dbReference type="Google" id="ProtNLM"/>
    </source>
</evidence>
<dbReference type="AlphaFoldDB" id="X0ZIW6"/>
<gene>
    <name evidence="2" type="ORF">S01H1_77009</name>
</gene>
<proteinExistence type="inferred from homology"/>
<comment type="caution">
    <text evidence="2">The sequence shown here is derived from an EMBL/GenBank/DDBJ whole genome shotgun (WGS) entry which is preliminary data.</text>
</comment>
<dbReference type="GO" id="GO:0004252">
    <property type="term" value="F:serine-type endopeptidase activity"/>
    <property type="evidence" value="ECO:0007669"/>
    <property type="project" value="InterPro"/>
</dbReference>
<dbReference type="GO" id="GO:0006508">
    <property type="term" value="P:proteolysis"/>
    <property type="evidence" value="ECO:0007669"/>
    <property type="project" value="InterPro"/>
</dbReference>
<accession>X0ZIW6</accession>
<dbReference type="Gene3D" id="3.40.50.200">
    <property type="entry name" value="Peptidase S8/S53 domain"/>
    <property type="match status" value="1"/>
</dbReference>
<protein>
    <recommendedName>
        <fullName evidence="3">Peptidase S8/S53 domain-containing protein</fullName>
    </recommendedName>
</protein>
<dbReference type="EMBL" id="BARS01051737">
    <property type="protein sequence ID" value="GAG48266.1"/>
    <property type="molecule type" value="Genomic_DNA"/>
</dbReference>
<dbReference type="InterPro" id="IPR036852">
    <property type="entry name" value="Peptidase_S8/S53_dom_sf"/>
</dbReference>
<organism evidence="2">
    <name type="scientific">marine sediment metagenome</name>
    <dbReference type="NCBI Taxonomy" id="412755"/>
    <lineage>
        <taxon>unclassified sequences</taxon>
        <taxon>metagenomes</taxon>
        <taxon>ecological metagenomes</taxon>
    </lineage>
</organism>
<comment type="similarity">
    <text evidence="1">Belongs to the peptidase S8 family.</text>
</comment>
<dbReference type="InterPro" id="IPR051048">
    <property type="entry name" value="Peptidase_S8/S53_subtilisin"/>
</dbReference>
<dbReference type="SUPFAM" id="SSF52743">
    <property type="entry name" value="Subtilisin-like"/>
    <property type="match status" value="1"/>
</dbReference>